<name>A0A0N4Z516_PARTI</name>
<keyword evidence="1" id="KW-1185">Reference proteome</keyword>
<dbReference type="WBParaSite" id="PTRK_0000208050.1">
    <property type="protein sequence ID" value="PTRK_0000208050.1"/>
    <property type="gene ID" value="PTRK_0000208050"/>
</dbReference>
<reference evidence="2" key="1">
    <citation type="submission" date="2017-02" db="UniProtKB">
        <authorList>
            <consortium name="WormBaseParasite"/>
        </authorList>
    </citation>
    <scope>IDENTIFICATION</scope>
</reference>
<evidence type="ECO:0000313" key="2">
    <source>
        <dbReference type="WBParaSite" id="PTRK_0000208050.1"/>
    </source>
</evidence>
<accession>A0A0N4Z516</accession>
<dbReference type="Proteomes" id="UP000038045">
    <property type="component" value="Unplaced"/>
</dbReference>
<organism evidence="1 2">
    <name type="scientific">Parastrongyloides trichosuri</name>
    <name type="common">Possum-specific nematode worm</name>
    <dbReference type="NCBI Taxonomy" id="131310"/>
    <lineage>
        <taxon>Eukaryota</taxon>
        <taxon>Metazoa</taxon>
        <taxon>Ecdysozoa</taxon>
        <taxon>Nematoda</taxon>
        <taxon>Chromadorea</taxon>
        <taxon>Rhabditida</taxon>
        <taxon>Tylenchina</taxon>
        <taxon>Panagrolaimomorpha</taxon>
        <taxon>Strongyloidoidea</taxon>
        <taxon>Strongyloididae</taxon>
        <taxon>Parastrongyloides</taxon>
    </lineage>
</organism>
<sequence length="133" mass="15534">MSVSFYCELGEFIYTARNGQSYGKYSYQGLFNNITRIYLKTKEKTYGMLFGIKHEKTDKCVKKGTTNLEINIIYSDELDLTLTKVMGVCDIRCYVNDVNNIRNISLSDPTTNVVKYFEYLSISYENCHDTLWY</sequence>
<evidence type="ECO:0000313" key="1">
    <source>
        <dbReference type="Proteomes" id="UP000038045"/>
    </source>
</evidence>
<dbReference type="AlphaFoldDB" id="A0A0N4Z516"/>
<protein>
    <submittedName>
        <fullName evidence="2">ORFan</fullName>
    </submittedName>
</protein>
<proteinExistence type="predicted"/>